<organism evidence="2 3">
    <name type="scientific">Mucilaginibacter rigui</name>
    <dbReference type="NCBI Taxonomy" id="534635"/>
    <lineage>
        <taxon>Bacteria</taxon>
        <taxon>Pseudomonadati</taxon>
        <taxon>Bacteroidota</taxon>
        <taxon>Sphingobacteriia</taxon>
        <taxon>Sphingobacteriales</taxon>
        <taxon>Sphingobacteriaceae</taxon>
        <taxon>Mucilaginibacter</taxon>
    </lineage>
</organism>
<dbReference type="EMBL" id="JACWMW010000004">
    <property type="protein sequence ID" value="MBD1387112.1"/>
    <property type="molecule type" value="Genomic_DNA"/>
</dbReference>
<dbReference type="Proteomes" id="UP000618754">
    <property type="component" value="Unassembled WGS sequence"/>
</dbReference>
<accession>A0ABR7X973</accession>
<reference evidence="2 3" key="1">
    <citation type="submission" date="2020-09" db="EMBL/GenBank/DDBJ databases">
        <title>Novel species of Mucilaginibacter isolated from a glacier on the Tibetan Plateau.</title>
        <authorList>
            <person name="Liu Q."/>
            <person name="Xin Y.-H."/>
        </authorList>
    </citation>
    <scope>NUCLEOTIDE SEQUENCE [LARGE SCALE GENOMIC DNA]</scope>
    <source>
        <strain evidence="2 3">CGMCC 1.13878</strain>
    </source>
</reference>
<comment type="caution">
    <text evidence="2">The sequence shown here is derived from an EMBL/GenBank/DDBJ whole genome shotgun (WGS) entry which is preliminary data.</text>
</comment>
<feature type="compositionally biased region" description="Gly residues" evidence="1">
    <location>
        <begin position="26"/>
        <end position="40"/>
    </location>
</feature>
<evidence type="ECO:0000313" key="3">
    <source>
        <dbReference type="Proteomes" id="UP000618754"/>
    </source>
</evidence>
<protein>
    <recommendedName>
        <fullName evidence="4">Bacteriocin</fullName>
    </recommendedName>
</protein>
<proteinExistence type="predicted"/>
<feature type="region of interest" description="Disordered" evidence="1">
    <location>
        <begin position="21"/>
        <end position="40"/>
    </location>
</feature>
<keyword evidence="3" id="KW-1185">Reference proteome</keyword>
<sequence>MKKLNDFGAIERLTRAEMRNVKGGLVQPGGPGGPVDGGGGDGGRCSTASCTLNDNEYIYSGTCGSFSSIPGSCACVTVAGPYSPKGGTSHCVI</sequence>
<name>A0ABR7X973_9SPHI</name>
<evidence type="ECO:0008006" key="4">
    <source>
        <dbReference type="Google" id="ProtNLM"/>
    </source>
</evidence>
<evidence type="ECO:0000313" key="2">
    <source>
        <dbReference type="EMBL" id="MBD1387112.1"/>
    </source>
</evidence>
<gene>
    <name evidence="2" type="ORF">IDJ75_17630</name>
</gene>
<evidence type="ECO:0000256" key="1">
    <source>
        <dbReference type="SAM" id="MobiDB-lite"/>
    </source>
</evidence>